<evidence type="ECO:0000256" key="2">
    <source>
        <dbReference type="ARBA" id="ARBA00011738"/>
    </source>
</evidence>
<evidence type="ECO:0000256" key="3">
    <source>
        <dbReference type="ARBA" id="ARBA00015799"/>
    </source>
</evidence>
<dbReference type="Pfam" id="PF01355">
    <property type="entry name" value="HIPIP"/>
    <property type="match status" value="1"/>
</dbReference>
<evidence type="ECO:0000256" key="6">
    <source>
        <dbReference type="ARBA" id="ARBA00022723"/>
    </source>
</evidence>
<dbReference type="InterPro" id="IPR006311">
    <property type="entry name" value="TAT_signal"/>
</dbReference>
<evidence type="ECO:0000259" key="11">
    <source>
        <dbReference type="PROSITE" id="PS51373"/>
    </source>
</evidence>
<sequence length="96" mass="10272">MGHLDRRHFLKLSASTLIGVTLGGAALRALAQEQVKPDEPLAMAMKYVEKSVVDGANCGNCMQVQGKDGDAWRGCNIFPGKVVNANGWCAAWVKKA</sequence>
<keyword evidence="10" id="KW-0411">Iron-sulfur</keyword>
<organism evidence="12 13">
    <name type="scientific">Rheinheimera marina</name>
    <dbReference type="NCBI Taxonomy" id="1774958"/>
    <lineage>
        <taxon>Bacteria</taxon>
        <taxon>Pseudomonadati</taxon>
        <taxon>Pseudomonadota</taxon>
        <taxon>Gammaproteobacteria</taxon>
        <taxon>Chromatiales</taxon>
        <taxon>Chromatiaceae</taxon>
        <taxon>Rheinheimera</taxon>
    </lineage>
</organism>
<evidence type="ECO:0000256" key="7">
    <source>
        <dbReference type="ARBA" id="ARBA00022729"/>
    </source>
</evidence>
<accession>A0ABV9JJS7</accession>
<dbReference type="SUPFAM" id="SSF57652">
    <property type="entry name" value="HIPIP (high potential iron protein)"/>
    <property type="match status" value="1"/>
</dbReference>
<keyword evidence="9" id="KW-0408">Iron</keyword>
<dbReference type="NCBIfam" id="TIGR01409">
    <property type="entry name" value="TAT_signal_seq"/>
    <property type="match status" value="1"/>
</dbReference>
<comment type="subunit">
    <text evidence="2">Homodimer.</text>
</comment>
<keyword evidence="13" id="KW-1185">Reference proteome</keyword>
<dbReference type="Proteomes" id="UP001595962">
    <property type="component" value="Unassembled WGS sequence"/>
</dbReference>
<name>A0ABV9JJS7_9GAMM</name>
<dbReference type="InterPro" id="IPR019546">
    <property type="entry name" value="TAT_signal_bac_arc"/>
</dbReference>
<reference evidence="13" key="1">
    <citation type="journal article" date="2019" name="Int. J. Syst. Evol. Microbiol.">
        <title>The Global Catalogue of Microorganisms (GCM) 10K type strain sequencing project: providing services to taxonomists for standard genome sequencing and annotation.</title>
        <authorList>
            <consortium name="The Broad Institute Genomics Platform"/>
            <consortium name="The Broad Institute Genome Sequencing Center for Infectious Disease"/>
            <person name="Wu L."/>
            <person name="Ma J."/>
        </authorList>
    </citation>
    <scope>NUCLEOTIDE SEQUENCE [LARGE SCALE GENOMIC DNA]</scope>
    <source>
        <strain evidence="13">DT28</strain>
    </source>
</reference>
<dbReference type="PROSITE" id="PS51373">
    <property type="entry name" value="HIPIP"/>
    <property type="match status" value="1"/>
</dbReference>
<dbReference type="Gene3D" id="4.10.490.10">
    <property type="entry name" value="High potential iron-sulphur protein"/>
    <property type="match status" value="1"/>
</dbReference>
<dbReference type="InterPro" id="IPR036369">
    <property type="entry name" value="HIPIP_sf"/>
</dbReference>
<dbReference type="InterPro" id="IPR000170">
    <property type="entry name" value="High_potential_FeS_prot"/>
</dbReference>
<evidence type="ECO:0000256" key="4">
    <source>
        <dbReference type="ARBA" id="ARBA00022448"/>
    </source>
</evidence>
<comment type="function">
    <text evidence="1">Specific class of high-redox-potential 4Fe-4S ferredoxins. Functions in anaerobic electron transport in most purple and in some other photosynthetic bacteria and in at least one genus (Paracoccus) of halophilic, denitrifying bacteria.</text>
</comment>
<feature type="domain" description="High potential iron-sulfur proteins family profile" evidence="11">
    <location>
        <begin position="29"/>
        <end position="96"/>
    </location>
</feature>
<keyword evidence="6" id="KW-0479">Metal-binding</keyword>
<proteinExistence type="predicted"/>
<evidence type="ECO:0000256" key="8">
    <source>
        <dbReference type="ARBA" id="ARBA00022982"/>
    </source>
</evidence>
<evidence type="ECO:0000256" key="9">
    <source>
        <dbReference type="ARBA" id="ARBA00023004"/>
    </source>
</evidence>
<protein>
    <recommendedName>
        <fullName evidence="3">High-potential iron-sulfur protein</fullName>
    </recommendedName>
</protein>
<comment type="caution">
    <text evidence="12">The sequence shown here is derived from an EMBL/GenBank/DDBJ whole genome shotgun (WGS) entry which is preliminary data.</text>
</comment>
<evidence type="ECO:0000313" key="13">
    <source>
        <dbReference type="Proteomes" id="UP001595962"/>
    </source>
</evidence>
<gene>
    <name evidence="12" type="ORF">ACFO3I_04445</name>
</gene>
<evidence type="ECO:0000256" key="5">
    <source>
        <dbReference type="ARBA" id="ARBA00022485"/>
    </source>
</evidence>
<keyword evidence="7" id="KW-0732">Signal</keyword>
<evidence type="ECO:0000256" key="1">
    <source>
        <dbReference type="ARBA" id="ARBA00002137"/>
    </source>
</evidence>
<evidence type="ECO:0000256" key="10">
    <source>
        <dbReference type="ARBA" id="ARBA00023014"/>
    </source>
</evidence>
<dbReference type="PROSITE" id="PS51318">
    <property type="entry name" value="TAT"/>
    <property type="match status" value="1"/>
</dbReference>
<dbReference type="EMBL" id="JBHSGB010000005">
    <property type="protein sequence ID" value="MFC4654274.1"/>
    <property type="molecule type" value="Genomic_DNA"/>
</dbReference>
<dbReference type="RefSeq" id="WP_377332091.1">
    <property type="nucleotide sequence ID" value="NZ_JBHSGB010000005.1"/>
</dbReference>
<keyword evidence="8" id="KW-0249">Electron transport</keyword>
<evidence type="ECO:0000313" key="12">
    <source>
        <dbReference type="EMBL" id="MFC4654274.1"/>
    </source>
</evidence>
<keyword evidence="5" id="KW-0004">4Fe-4S</keyword>
<keyword evidence="4" id="KW-0813">Transport</keyword>